<reference evidence="8 9" key="1">
    <citation type="submission" date="2017-02" db="EMBL/GenBank/DDBJ databases">
        <authorList>
            <person name="Peterson S.W."/>
        </authorList>
    </citation>
    <scope>NUCLEOTIDE SEQUENCE [LARGE SCALE GENOMIC DNA]</scope>
    <source>
        <strain evidence="8 9">M1</strain>
    </source>
</reference>
<evidence type="ECO:0000256" key="1">
    <source>
        <dbReference type="ARBA" id="ARBA00000056"/>
    </source>
</evidence>
<dbReference type="OrthoDB" id="9781704at2"/>
<gene>
    <name evidence="7" type="primary">nanE</name>
    <name evidence="8" type="ORF">SAMN02194393_00073</name>
</gene>
<comment type="similarity">
    <text evidence="4 7">Belongs to the NanE family.</text>
</comment>
<dbReference type="STRING" id="36842.SAMN02194393_00073"/>
<evidence type="ECO:0000256" key="5">
    <source>
        <dbReference type="ARBA" id="ARBA00023235"/>
    </source>
</evidence>
<dbReference type="UniPathway" id="UPA00629">
    <property type="reaction ID" value="UER00682"/>
</dbReference>
<sequence>MKKILNKLRNGLIVSCQAFENEPLYGSEIMAKMAKSADIGGAVGLRACWPQDIRAIKKVTNLPIVGINKVVTKDTDLIEDIIITPTFEAAKSIYEAGADIIALDCTNRKREGLSVKELIYKIKNELNVLVMADISNLEEGINAAKYGADIISTTLSGYTKYSPQIKKPDYRLLEELVDKIDKPINAEGRYWSPEEMIKAFEKGAWMITIGGAITRPHLITKRFSDALKSYKESL</sequence>
<dbReference type="SUPFAM" id="SSF51366">
    <property type="entry name" value="Ribulose-phoshate binding barrel"/>
    <property type="match status" value="1"/>
</dbReference>
<keyword evidence="5 7" id="KW-0413">Isomerase</keyword>
<keyword evidence="6 7" id="KW-0119">Carbohydrate metabolism</keyword>
<dbReference type="GO" id="GO:0005829">
    <property type="term" value="C:cytosol"/>
    <property type="evidence" value="ECO:0007669"/>
    <property type="project" value="TreeGrafter"/>
</dbReference>
<evidence type="ECO:0000256" key="4">
    <source>
        <dbReference type="ARBA" id="ARBA00007439"/>
    </source>
</evidence>
<dbReference type="PANTHER" id="PTHR36204:SF1">
    <property type="entry name" value="N-ACETYLMANNOSAMINE-6-PHOSPHATE 2-EPIMERASE-RELATED"/>
    <property type="match status" value="1"/>
</dbReference>
<evidence type="ECO:0000256" key="2">
    <source>
        <dbReference type="ARBA" id="ARBA00002147"/>
    </source>
</evidence>
<dbReference type="GO" id="GO:0019262">
    <property type="term" value="P:N-acetylneuraminate catabolic process"/>
    <property type="evidence" value="ECO:0007669"/>
    <property type="project" value="UniProtKB-UniRule"/>
</dbReference>
<dbReference type="GO" id="GO:0047465">
    <property type="term" value="F:N-acylglucosamine-6-phosphate 2-epimerase activity"/>
    <property type="evidence" value="ECO:0007669"/>
    <property type="project" value="UniProtKB-EC"/>
</dbReference>
<dbReference type="PANTHER" id="PTHR36204">
    <property type="entry name" value="N-ACETYLMANNOSAMINE-6-PHOSPHATE 2-EPIMERASE-RELATED"/>
    <property type="match status" value="1"/>
</dbReference>
<comment type="pathway">
    <text evidence="3 7">Amino-sugar metabolism; N-acetylneuraminate degradation; D-fructose 6-phosphate from N-acetylneuraminate: step 3/5.</text>
</comment>
<dbReference type="AlphaFoldDB" id="A0A1T5I979"/>
<dbReference type="EMBL" id="FUZT01000001">
    <property type="protein sequence ID" value="SKC35737.1"/>
    <property type="molecule type" value="Genomic_DNA"/>
</dbReference>
<dbReference type="EC" id="5.1.3.9" evidence="7"/>
<evidence type="ECO:0000313" key="9">
    <source>
        <dbReference type="Proteomes" id="UP000190285"/>
    </source>
</evidence>
<evidence type="ECO:0000256" key="3">
    <source>
        <dbReference type="ARBA" id="ARBA00005081"/>
    </source>
</evidence>
<dbReference type="InterPro" id="IPR007260">
    <property type="entry name" value="NanE"/>
</dbReference>
<proteinExistence type="inferred from homology"/>
<evidence type="ECO:0000313" key="8">
    <source>
        <dbReference type="EMBL" id="SKC35737.1"/>
    </source>
</evidence>
<accession>A0A1T5I979</accession>
<dbReference type="HAMAP" id="MF_01235">
    <property type="entry name" value="ManNAc6P_epimer"/>
    <property type="match status" value="1"/>
</dbReference>
<dbReference type="GO" id="GO:0005975">
    <property type="term" value="P:carbohydrate metabolic process"/>
    <property type="evidence" value="ECO:0007669"/>
    <property type="project" value="UniProtKB-UniRule"/>
</dbReference>
<dbReference type="GO" id="GO:0006053">
    <property type="term" value="P:N-acetylmannosamine catabolic process"/>
    <property type="evidence" value="ECO:0007669"/>
    <property type="project" value="TreeGrafter"/>
</dbReference>
<comment type="catalytic activity">
    <reaction evidence="1 7">
        <text>an N-acyl-D-glucosamine 6-phosphate = an N-acyl-D-mannosamine 6-phosphate</text>
        <dbReference type="Rhea" id="RHEA:23932"/>
        <dbReference type="ChEBI" id="CHEBI:57599"/>
        <dbReference type="ChEBI" id="CHEBI:57666"/>
        <dbReference type="EC" id="5.1.3.9"/>
    </reaction>
</comment>
<dbReference type="InterPro" id="IPR011060">
    <property type="entry name" value="RibuloseP-bd_barrel"/>
</dbReference>
<dbReference type="InterPro" id="IPR013785">
    <property type="entry name" value="Aldolase_TIM"/>
</dbReference>
<dbReference type="Proteomes" id="UP000190285">
    <property type="component" value="Unassembled WGS sequence"/>
</dbReference>
<dbReference type="RefSeq" id="WP_079488499.1">
    <property type="nucleotide sequence ID" value="NZ_FUZT01000001.1"/>
</dbReference>
<comment type="function">
    <text evidence="2 7">Converts N-acetylmannosamine-6-phosphate (ManNAc-6-P) to N-acetylglucosamine-6-phosphate (GlcNAc-6-P).</text>
</comment>
<dbReference type="CDD" id="cd04729">
    <property type="entry name" value="NanE"/>
    <property type="match status" value="1"/>
</dbReference>
<evidence type="ECO:0000256" key="7">
    <source>
        <dbReference type="HAMAP-Rule" id="MF_01235"/>
    </source>
</evidence>
<keyword evidence="9" id="KW-1185">Reference proteome</keyword>
<dbReference type="Gene3D" id="3.20.20.70">
    <property type="entry name" value="Aldolase class I"/>
    <property type="match status" value="1"/>
</dbReference>
<dbReference type="Pfam" id="PF04131">
    <property type="entry name" value="NanE"/>
    <property type="match status" value="1"/>
</dbReference>
<dbReference type="NCBIfam" id="NF002231">
    <property type="entry name" value="PRK01130.1"/>
    <property type="match status" value="1"/>
</dbReference>
<protein>
    <recommendedName>
        <fullName evidence="7">Putative N-acetylmannosamine-6-phosphate 2-epimerase</fullName>
        <ecNumber evidence="7">5.1.3.9</ecNumber>
    </recommendedName>
    <alternativeName>
        <fullName evidence="7">ManNAc-6-P epimerase</fullName>
    </alternativeName>
</protein>
<evidence type="ECO:0000256" key="6">
    <source>
        <dbReference type="ARBA" id="ARBA00023277"/>
    </source>
</evidence>
<name>A0A1T5I979_9FIRM</name>
<organism evidence="8 9">
    <name type="scientific">Maledivibacter halophilus</name>
    <dbReference type="NCBI Taxonomy" id="36842"/>
    <lineage>
        <taxon>Bacteria</taxon>
        <taxon>Bacillati</taxon>
        <taxon>Bacillota</taxon>
        <taxon>Clostridia</taxon>
        <taxon>Peptostreptococcales</taxon>
        <taxon>Caminicellaceae</taxon>
        <taxon>Maledivibacter</taxon>
    </lineage>
</organism>